<keyword evidence="3" id="KW-0119">Carbohydrate metabolism</keyword>
<dbReference type="EMBL" id="FMYV01000006">
    <property type="protein sequence ID" value="SDC67692.1"/>
    <property type="molecule type" value="Genomic_DNA"/>
</dbReference>
<dbReference type="Gene3D" id="3.20.20.80">
    <property type="entry name" value="Glycosidases"/>
    <property type="match status" value="1"/>
</dbReference>
<evidence type="ECO:0000256" key="2">
    <source>
        <dbReference type="RuleBase" id="RU003615"/>
    </source>
</evidence>
<dbReference type="AlphaFoldDB" id="A0A1G6NIF2"/>
<dbReference type="InterPro" id="IPR006046">
    <property type="entry name" value="Alpha_amylase"/>
</dbReference>
<comment type="catalytic activity">
    <reaction evidence="3">
        <text>Endohydrolysis of (1-&gt;4)-alpha-D-glucosidic linkages in polysaccharides containing three or more (1-&gt;4)-alpha-linked D-glucose units.</text>
        <dbReference type="EC" id="3.2.1.1"/>
    </reaction>
</comment>
<dbReference type="GO" id="GO:0043169">
    <property type="term" value="F:cation binding"/>
    <property type="evidence" value="ECO:0007669"/>
    <property type="project" value="InterPro"/>
</dbReference>
<dbReference type="PRINTS" id="PR00110">
    <property type="entry name" value="ALPHAAMYLASE"/>
</dbReference>
<keyword evidence="3" id="KW-0378">Hydrolase</keyword>
<dbReference type="Gene3D" id="3.90.400.10">
    <property type="entry name" value="Oligo-1,6-glucosidase, Domain 2"/>
    <property type="match status" value="1"/>
</dbReference>
<dbReference type="GO" id="GO:0004556">
    <property type="term" value="F:alpha-amylase activity"/>
    <property type="evidence" value="ECO:0007669"/>
    <property type="project" value="UniProtKB-UniRule"/>
</dbReference>
<evidence type="ECO:0000256" key="1">
    <source>
        <dbReference type="ARBA" id="ARBA00008061"/>
    </source>
</evidence>
<evidence type="ECO:0000256" key="3">
    <source>
        <dbReference type="RuleBase" id="RU361134"/>
    </source>
</evidence>
<keyword evidence="6" id="KW-1185">Reference proteome</keyword>
<dbReference type="RefSeq" id="WP_091404459.1">
    <property type="nucleotide sequence ID" value="NZ_FMYV01000006.1"/>
</dbReference>
<evidence type="ECO:0000259" key="4">
    <source>
        <dbReference type="SMART" id="SM00642"/>
    </source>
</evidence>
<dbReference type="InterPro" id="IPR006047">
    <property type="entry name" value="GH13_cat_dom"/>
</dbReference>
<dbReference type="GO" id="GO:0009313">
    <property type="term" value="P:oligosaccharide catabolic process"/>
    <property type="evidence" value="ECO:0007669"/>
    <property type="project" value="TreeGrafter"/>
</dbReference>
<proteinExistence type="inferred from homology"/>
<keyword evidence="3 5" id="KW-0326">Glycosidase</keyword>
<protein>
    <recommendedName>
        <fullName evidence="3">Alpha-amylase</fullName>
        <ecNumber evidence="3">3.2.1.1</ecNumber>
    </recommendedName>
</protein>
<dbReference type="PANTHER" id="PTHR10357">
    <property type="entry name" value="ALPHA-AMYLASE FAMILY MEMBER"/>
    <property type="match status" value="1"/>
</dbReference>
<dbReference type="Proteomes" id="UP000199322">
    <property type="component" value="Unassembled WGS sequence"/>
</dbReference>
<name>A0A1G6NIF2_9BACT</name>
<evidence type="ECO:0000313" key="6">
    <source>
        <dbReference type="Proteomes" id="UP000199322"/>
    </source>
</evidence>
<reference evidence="5 6" key="1">
    <citation type="submission" date="2016-10" db="EMBL/GenBank/DDBJ databases">
        <authorList>
            <person name="de Groot N.N."/>
        </authorList>
    </citation>
    <scope>NUCLEOTIDE SEQUENCE [LARGE SCALE GENOMIC DNA]</scope>
    <source>
        <strain evidence="5 6">WG14</strain>
    </source>
</reference>
<dbReference type="EC" id="3.2.1.1" evidence="3"/>
<feature type="domain" description="Glycosyl hydrolase family 13 catalytic" evidence="4">
    <location>
        <begin position="5"/>
        <end position="404"/>
    </location>
</feature>
<dbReference type="SMART" id="SM00642">
    <property type="entry name" value="Aamy"/>
    <property type="match status" value="1"/>
</dbReference>
<dbReference type="Pfam" id="PF00128">
    <property type="entry name" value="Alpha-amylase"/>
    <property type="match status" value="1"/>
</dbReference>
<evidence type="ECO:0000313" key="5">
    <source>
        <dbReference type="EMBL" id="SDC67692.1"/>
    </source>
</evidence>
<gene>
    <name evidence="5" type="ORF">SAMN04488588_1550</name>
</gene>
<dbReference type="PANTHER" id="PTHR10357:SF179">
    <property type="entry name" value="NEUTRAL AND BASIC AMINO ACID TRANSPORT PROTEIN RBAT"/>
    <property type="match status" value="1"/>
</dbReference>
<dbReference type="SUPFAM" id="SSF51445">
    <property type="entry name" value="(Trans)glycosidases"/>
    <property type="match status" value="1"/>
</dbReference>
<sequence>MIFYELFLRSFYDSNGDGIGDFKGLEEKLDYFKELGVDTIWLLPIMKSPAFHGYTISSFYETNPVYGELKDLKSALRKGHEMGLKFVLDLPINHVAVNSEWFQKALEDKEPYKNWFTWANEKTNLSEKRHWGDDYIWHEIGDKYFYGLFGPGSPDLNFENKELWEEMKKVFKFWLDAGFDGFRLDAAKHIFDYDAKKMVFKYQHDKNINFWKEMLDYVYSVKEDAIIVSEVWDDQKIVEKYEGVFDIGFNFPLSGDMKDSIKKEDTKKFVKSLKNNFSKYIDKENDVETKSGNFLTNHDMQRLISEYEENEDKTKFAYSILFTLPGKPFIFYGEELGLRGELVSVNYTEDSQEPFQWYEIGFGPGQTEWKGYKFNPPYSKVSYEHQKNDSNSMFNHIKSLISFRKENNWIDDASISIISQNESIVKIKINKDSHSIIAIYNFKSSKSLLNVNKNKIIKCYGIYREKSDLIEINGFTTLILKE</sequence>
<dbReference type="InterPro" id="IPR017853">
    <property type="entry name" value="GH"/>
</dbReference>
<comment type="similarity">
    <text evidence="1 2">Belongs to the glycosyl hydrolase 13 family.</text>
</comment>
<dbReference type="InterPro" id="IPR045857">
    <property type="entry name" value="O16G_dom_2"/>
</dbReference>
<organism evidence="5 6">
    <name type="scientific">Geotoga petraea</name>
    <dbReference type="NCBI Taxonomy" id="28234"/>
    <lineage>
        <taxon>Bacteria</taxon>
        <taxon>Thermotogati</taxon>
        <taxon>Thermotogota</taxon>
        <taxon>Thermotogae</taxon>
        <taxon>Petrotogales</taxon>
        <taxon>Petrotogaceae</taxon>
        <taxon>Geotoga</taxon>
    </lineage>
</organism>
<accession>A0A1G6NIF2</accession>
<dbReference type="STRING" id="28234.SAMN04488588_1550"/>